<dbReference type="InParanoid" id="A0A1X7U6J0"/>
<proteinExistence type="predicted"/>
<evidence type="ECO:0000313" key="1">
    <source>
        <dbReference type="EnsemblMetazoa" id="Aqu2.1.23114_001"/>
    </source>
</evidence>
<dbReference type="EnsemblMetazoa" id="Aqu2.1.23114_001">
    <property type="protein sequence ID" value="Aqu2.1.23114_001"/>
    <property type="gene ID" value="Aqu2.1.23114"/>
</dbReference>
<reference evidence="1" key="1">
    <citation type="submission" date="2017-05" db="UniProtKB">
        <authorList>
            <consortium name="EnsemblMetazoa"/>
        </authorList>
    </citation>
    <scope>IDENTIFICATION</scope>
</reference>
<sequence length="64" mass="7232">KQKEGHTVCLYLHHFQAFEFVARLGFPTKIISNSAKTINGAAVILPKILRHPDVFRCFSDHLGL</sequence>
<protein>
    <submittedName>
        <fullName evidence="1">Uncharacterized protein</fullName>
    </submittedName>
</protein>
<name>A0A1X7U6J0_AMPQE</name>
<accession>A0A1X7U6J0</accession>
<dbReference type="AlphaFoldDB" id="A0A1X7U6J0"/>
<organism evidence="1">
    <name type="scientific">Amphimedon queenslandica</name>
    <name type="common">Sponge</name>
    <dbReference type="NCBI Taxonomy" id="400682"/>
    <lineage>
        <taxon>Eukaryota</taxon>
        <taxon>Metazoa</taxon>
        <taxon>Porifera</taxon>
        <taxon>Demospongiae</taxon>
        <taxon>Heteroscleromorpha</taxon>
        <taxon>Haplosclerida</taxon>
        <taxon>Niphatidae</taxon>
        <taxon>Amphimedon</taxon>
    </lineage>
</organism>